<comment type="caution">
    <text evidence="1">The sequence shown here is derived from an EMBL/GenBank/DDBJ whole genome shotgun (WGS) entry which is preliminary data.</text>
</comment>
<name>A0A6A4G3R7_9STRA</name>
<proteinExistence type="predicted"/>
<gene>
    <name evidence="1" type="ORF">PR003_g2367</name>
</gene>
<dbReference type="AlphaFoldDB" id="A0A6A4G3R7"/>
<reference evidence="1 2" key="1">
    <citation type="submission" date="2018-08" db="EMBL/GenBank/DDBJ databases">
        <title>Genomic investigation of the strawberry pathogen Phytophthora fragariae indicates pathogenicity is determined by transcriptional variation in three key races.</title>
        <authorList>
            <person name="Adams T.M."/>
            <person name="Armitage A.D."/>
            <person name="Sobczyk M.K."/>
            <person name="Bates H.J."/>
            <person name="Dunwell J.M."/>
            <person name="Nellist C.F."/>
            <person name="Harrison R.J."/>
        </authorList>
    </citation>
    <scope>NUCLEOTIDE SEQUENCE [LARGE SCALE GENOMIC DNA]</scope>
    <source>
        <strain evidence="1 2">SCRP333</strain>
    </source>
</reference>
<sequence length="239" mass="26528">MATPATTFNANDWLVTRACPTLKFFKVDVDAVKDYDGGRTSAEVEKWVAKKSDPAVKIVESVKELEEPNDVVLFVVVGAKEGKSRTLENIADADVHAMYMAFASADVTEAAAAHKVALCMMHKVVLCMMFDKGEVICDASWRRRLWAISSSPTACRSPSRSRERRLPIRPRWASISRTPGTSSCPAIWAAWLAGALPFQNPAAVDTRLMPNFDRALQVDGRPEVLISPRQKRYFVIRVS</sequence>
<evidence type="ECO:0000313" key="2">
    <source>
        <dbReference type="Proteomes" id="UP000434957"/>
    </source>
</evidence>
<dbReference type="EMBL" id="QXFT01000074">
    <property type="protein sequence ID" value="KAE9356322.1"/>
    <property type="molecule type" value="Genomic_DNA"/>
</dbReference>
<accession>A0A6A4G3R7</accession>
<dbReference type="Proteomes" id="UP000434957">
    <property type="component" value="Unassembled WGS sequence"/>
</dbReference>
<protein>
    <recommendedName>
        <fullName evidence="3">Thioredoxin domain-containing protein</fullName>
    </recommendedName>
</protein>
<organism evidence="1 2">
    <name type="scientific">Phytophthora rubi</name>
    <dbReference type="NCBI Taxonomy" id="129364"/>
    <lineage>
        <taxon>Eukaryota</taxon>
        <taxon>Sar</taxon>
        <taxon>Stramenopiles</taxon>
        <taxon>Oomycota</taxon>
        <taxon>Peronosporomycetes</taxon>
        <taxon>Peronosporales</taxon>
        <taxon>Peronosporaceae</taxon>
        <taxon>Phytophthora</taxon>
    </lineage>
</organism>
<evidence type="ECO:0000313" key="1">
    <source>
        <dbReference type="EMBL" id="KAE9356322.1"/>
    </source>
</evidence>
<evidence type="ECO:0008006" key="3">
    <source>
        <dbReference type="Google" id="ProtNLM"/>
    </source>
</evidence>
<keyword evidence="2" id="KW-1185">Reference proteome</keyword>